<dbReference type="Pfam" id="PF13490">
    <property type="entry name" value="zf-HC2"/>
    <property type="match status" value="1"/>
</dbReference>
<evidence type="ECO:0000313" key="11">
    <source>
        <dbReference type="Proteomes" id="UP000291832"/>
    </source>
</evidence>
<feature type="region of interest" description="Disordered" evidence="6">
    <location>
        <begin position="333"/>
        <end position="403"/>
    </location>
</feature>
<proteinExistence type="inferred from homology"/>
<keyword evidence="2" id="KW-0805">Transcription regulation</keyword>
<keyword evidence="7" id="KW-1133">Transmembrane helix</keyword>
<evidence type="ECO:0000256" key="7">
    <source>
        <dbReference type="SAM" id="Phobius"/>
    </source>
</evidence>
<feature type="transmembrane region" description="Helical" evidence="7">
    <location>
        <begin position="257"/>
        <end position="286"/>
    </location>
</feature>
<dbReference type="Gene3D" id="1.10.10.10">
    <property type="entry name" value="Winged helix-like DNA-binding domain superfamily/Winged helix DNA-binding domain"/>
    <property type="match status" value="1"/>
</dbReference>
<dbReference type="GO" id="GO:0016987">
    <property type="term" value="F:sigma factor activity"/>
    <property type="evidence" value="ECO:0007669"/>
    <property type="project" value="UniProtKB-KW"/>
</dbReference>
<accession>A0A4Q7TT70</accession>
<feature type="transmembrane region" description="Helical" evidence="7">
    <location>
        <begin position="306"/>
        <end position="325"/>
    </location>
</feature>
<dbReference type="AlphaFoldDB" id="A0A4Q7TT70"/>
<keyword evidence="4" id="KW-0238">DNA-binding</keyword>
<dbReference type="InterPro" id="IPR036388">
    <property type="entry name" value="WH-like_DNA-bd_sf"/>
</dbReference>
<comment type="caution">
    <text evidence="10">The sequence shown here is derived from an EMBL/GenBank/DDBJ whole genome shotgun (WGS) entry which is preliminary data.</text>
</comment>
<dbReference type="Gene3D" id="1.10.1740.10">
    <property type="match status" value="1"/>
</dbReference>
<dbReference type="Pfam" id="PF08281">
    <property type="entry name" value="Sigma70_r4_2"/>
    <property type="match status" value="1"/>
</dbReference>
<name>A0A4Q7TT70_9MICO</name>
<dbReference type="Proteomes" id="UP000291832">
    <property type="component" value="Unassembled WGS sequence"/>
</dbReference>
<keyword evidence="5" id="KW-0804">Transcription</keyword>
<evidence type="ECO:0000256" key="6">
    <source>
        <dbReference type="SAM" id="MobiDB-lite"/>
    </source>
</evidence>
<gene>
    <name evidence="10" type="ORF">EV139_2607</name>
</gene>
<evidence type="ECO:0000313" key="10">
    <source>
        <dbReference type="EMBL" id="RZT62898.1"/>
    </source>
</evidence>
<sequence length="569" mass="59079">MSLGGEGNMKQAYRVELGANEGASVRGPVGLGDDVLLERARGGDRTAFGELWTRYHRLAISVASPLAYSETEDIVSDSFSAIWTQLQSGRGPREHFRAYLLATVRNLAARSHKRATRVLTGVEMDEEEVEDETGAIEHEEDVRHVAQAFKELPDRYQQVLWLAEVEELNRGQIAERMELTPNTATQLLRRAKEGLRVAWLTERTADAADHPHAWVIEGLPRYVRGTLPRTKKQRIRDHLAACPECSGRAKQLQQDNLMFAGALALIPLVGAVVALPGGATGASALAGGAFTALRQRVADALLALPAKPVLAVLVIAAVLAGAYLIQDGPRVTTASEPTTAAEKPAATEAAPKPSPTAVKPAAEDDAERADRDTEDPAAEVPPVVPETPTPQTPEPTPLPETAPTVPALSMQLWSAADGVFAPVVGGEGAPGVPVAVEVSGATLTAVPDAAGAWSVDLAQLSLYAGMHSARARQAGTGGEQVTTAVNFDLRLPAATAQSEASGASTQLDLTGIPGATVCVLSGATGSPAVTLGQGGAASLGLAGVGAGAVIEFAYCGDGRVGAVGAVRVP</sequence>
<keyword evidence="11" id="KW-1185">Reference proteome</keyword>
<evidence type="ECO:0000259" key="9">
    <source>
        <dbReference type="Pfam" id="PF13490"/>
    </source>
</evidence>
<dbReference type="OrthoDB" id="4990598at2"/>
<dbReference type="InterPro" id="IPR013249">
    <property type="entry name" value="RNA_pol_sigma70_r4_t2"/>
</dbReference>
<dbReference type="InterPro" id="IPR013324">
    <property type="entry name" value="RNA_pol_sigma_r3/r4-like"/>
</dbReference>
<feature type="domain" description="Putative zinc-finger" evidence="9">
    <location>
        <begin position="219"/>
        <end position="245"/>
    </location>
</feature>
<dbReference type="PANTHER" id="PTHR43133">
    <property type="entry name" value="RNA POLYMERASE ECF-TYPE SIGMA FACTO"/>
    <property type="match status" value="1"/>
</dbReference>
<evidence type="ECO:0000256" key="2">
    <source>
        <dbReference type="ARBA" id="ARBA00023015"/>
    </source>
</evidence>
<protein>
    <submittedName>
        <fullName evidence="10">RNA polymerase sigma factor (Sigma-70 family)</fullName>
    </submittedName>
</protein>
<dbReference type="RefSeq" id="WP_130454761.1">
    <property type="nucleotide sequence ID" value="NZ_QYAG01000002.1"/>
</dbReference>
<dbReference type="InterPro" id="IPR013325">
    <property type="entry name" value="RNA_pol_sigma_r2"/>
</dbReference>
<feature type="compositionally biased region" description="Pro residues" evidence="6">
    <location>
        <begin position="382"/>
        <end position="400"/>
    </location>
</feature>
<dbReference type="SUPFAM" id="SSF88659">
    <property type="entry name" value="Sigma3 and sigma4 domains of RNA polymerase sigma factors"/>
    <property type="match status" value="1"/>
</dbReference>
<keyword evidence="7" id="KW-0812">Transmembrane</keyword>
<feature type="domain" description="RNA polymerase sigma factor 70 region 4 type 2" evidence="8">
    <location>
        <begin position="146"/>
        <end position="193"/>
    </location>
</feature>
<evidence type="ECO:0000256" key="3">
    <source>
        <dbReference type="ARBA" id="ARBA00023082"/>
    </source>
</evidence>
<dbReference type="CDD" id="cd06171">
    <property type="entry name" value="Sigma70_r4"/>
    <property type="match status" value="1"/>
</dbReference>
<evidence type="ECO:0000256" key="1">
    <source>
        <dbReference type="ARBA" id="ARBA00010641"/>
    </source>
</evidence>
<evidence type="ECO:0000256" key="4">
    <source>
        <dbReference type="ARBA" id="ARBA00023125"/>
    </source>
</evidence>
<dbReference type="NCBIfam" id="TIGR02937">
    <property type="entry name" value="sigma70-ECF"/>
    <property type="match status" value="1"/>
</dbReference>
<feature type="compositionally biased region" description="Low complexity" evidence="6">
    <location>
        <begin position="333"/>
        <end position="357"/>
    </location>
</feature>
<dbReference type="InterPro" id="IPR027383">
    <property type="entry name" value="Znf_put"/>
</dbReference>
<evidence type="ECO:0000256" key="5">
    <source>
        <dbReference type="ARBA" id="ARBA00023163"/>
    </source>
</evidence>
<keyword evidence="3" id="KW-0731">Sigma factor</keyword>
<feature type="compositionally biased region" description="Acidic residues" evidence="6">
    <location>
        <begin position="363"/>
        <end position="377"/>
    </location>
</feature>
<dbReference type="EMBL" id="SHKI01000006">
    <property type="protein sequence ID" value="RZT62898.1"/>
    <property type="molecule type" value="Genomic_DNA"/>
</dbReference>
<evidence type="ECO:0000259" key="8">
    <source>
        <dbReference type="Pfam" id="PF08281"/>
    </source>
</evidence>
<dbReference type="InterPro" id="IPR039425">
    <property type="entry name" value="RNA_pol_sigma-70-like"/>
</dbReference>
<reference evidence="10 11" key="1">
    <citation type="journal article" date="2015" name="Stand. Genomic Sci.">
        <title>Genomic Encyclopedia of Bacterial and Archaeal Type Strains, Phase III: the genomes of soil and plant-associated and newly described type strains.</title>
        <authorList>
            <person name="Whitman W.B."/>
            <person name="Woyke T."/>
            <person name="Klenk H.P."/>
            <person name="Zhou Y."/>
            <person name="Lilburn T.G."/>
            <person name="Beck B.J."/>
            <person name="De Vos P."/>
            <person name="Vandamme P."/>
            <person name="Eisen J.A."/>
            <person name="Garrity G."/>
            <person name="Hugenholtz P."/>
            <person name="Kyrpides N.C."/>
        </authorList>
    </citation>
    <scope>NUCLEOTIDE SEQUENCE [LARGE SCALE GENOMIC DNA]</scope>
    <source>
        <strain evidence="10 11">RF6</strain>
    </source>
</reference>
<dbReference type="GO" id="GO:0006352">
    <property type="term" value="P:DNA-templated transcription initiation"/>
    <property type="evidence" value="ECO:0007669"/>
    <property type="project" value="InterPro"/>
</dbReference>
<dbReference type="PANTHER" id="PTHR43133:SF8">
    <property type="entry name" value="RNA POLYMERASE SIGMA FACTOR HI_1459-RELATED"/>
    <property type="match status" value="1"/>
</dbReference>
<dbReference type="GO" id="GO:0003677">
    <property type="term" value="F:DNA binding"/>
    <property type="evidence" value="ECO:0007669"/>
    <property type="project" value="UniProtKB-KW"/>
</dbReference>
<comment type="similarity">
    <text evidence="1">Belongs to the sigma-70 factor family. ECF subfamily.</text>
</comment>
<keyword evidence="7" id="KW-0472">Membrane</keyword>
<organism evidence="10 11">
    <name type="scientific">Leucobacter luti</name>
    <dbReference type="NCBI Taxonomy" id="340320"/>
    <lineage>
        <taxon>Bacteria</taxon>
        <taxon>Bacillati</taxon>
        <taxon>Actinomycetota</taxon>
        <taxon>Actinomycetes</taxon>
        <taxon>Micrococcales</taxon>
        <taxon>Microbacteriaceae</taxon>
        <taxon>Leucobacter</taxon>
    </lineage>
</organism>
<dbReference type="SUPFAM" id="SSF88946">
    <property type="entry name" value="Sigma2 domain of RNA polymerase sigma factors"/>
    <property type="match status" value="1"/>
</dbReference>
<dbReference type="InterPro" id="IPR014284">
    <property type="entry name" value="RNA_pol_sigma-70_dom"/>
</dbReference>